<proteinExistence type="predicted"/>
<sequence>MDDSCKRRRKTGGGSSRERLSSTYFRILCIVGLDSALGAPGLRVPYFPEEEVQSVGAPAEQHPASLDVGEVLKEEAEEVDDADQEASTSTLSQQEQRDRAAFSAVANQQHLLDANVGRDTRDERFQGQITLGMGQLLERLDQVAQNVRQQAQSMDRIAENIQEGVLFMQQNAAFMRENISVTIHS</sequence>
<protein>
    <submittedName>
        <fullName evidence="1">Uncharacterized protein</fullName>
    </submittedName>
</protein>
<comment type="caution">
    <text evidence="1">The sequence shown here is derived from an EMBL/GenBank/DDBJ whole genome shotgun (WGS) entry which is preliminary data.</text>
</comment>
<reference evidence="1 2" key="1">
    <citation type="journal article" date="2020" name="Cell">
        <title>Large-Scale Comparative Analyses of Tick Genomes Elucidate Their Genetic Diversity and Vector Capacities.</title>
        <authorList>
            <consortium name="Tick Genome and Microbiome Consortium (TIGMIC)"/>
            <person name="Jia N."/>
            <person name="Wang J."/>
            <person name="Shi W."/>
            <person name="Du L."/>
            <person name="Sun Y."/>
            <person name="Zhan W."/>
            <person name="Jiang J.F."/>
            <person name="Wang Q."/>
            <person name="Zhang B."/>
            <person name="Ji P."/>
            <person name="Bell-Sakyi L."/>
            <person name="Cui X.M."/>
            <person name="Yuan T.T."/>
            <person name="Jiang B.G."/>
            <person name="Yang W.F."/>
            <person name="Lam T.T."/>
            <person name="Chang Q.C."/>
            <person name="Ding S.J."/>
            <person name="Wang X.J."/>
            <person name="Zhu J.G."/>
            <person name="Ruan X.D."/>
            <person name="Zhao L."/>
            <person name="Wei J.T."/>
            <person name="Ye R.Z."/>
            <person name="Que T.C."/>
            <person name="Du C.H."/>
            <person name="Zhou Y.H."/>
            <person name="Cheng J.X."/>
            <person name="Dai P.F."/>
            <person name="Guo W.B."/>
            <person name="Han X.H."/>
            <person name="Huang E.J."/>
            <person name="Li L.F."/>
            <person name="Wei W."/>
            <person name="Gao Y.C."/>
            <person name="Liu J.Z."/>
            <person name="Shao H.Z."/>
            <person name="Wang X."/>
            <person name="Wang C.C."/>
            <person name="Yang T.C."/>
            <person name="Huo Q.B."/>
            <person name="Li W."/>
            <person name="Chen H.Y."/>
            <person name="Chen S.E."/>
            <person name="Zhou L.G."/>
            <person name="Ni X.B."/>
            <person name="Tian J.H."/>
            <person name="Sheng Y."/>
            <person name="Liu T."/>
            <person name="Pan Y.S."/>
            <person name="Xia L.Y."/>
            <person name="Li J."/>
            <person name="Zhao F."/>
            <person name="Cao W.C."/>
        </authorList>
    </citation>
    <scope>NUCLEOTIDE SEQUENCE [LARGE SCALE GENOMIC DNA]</scope>
    <source>
        <strain evidence="1">Iper-2018</strain>
    </source>
</reference>
<gene>
    <name evidence="1" type="ORF">HPB47_014089</name>
</gene>
<evidence type="ECO:0000313" key="1">
    <source>
        <dbReference type="EMBL" id="KAG0445549.1"/>
    </source>
</evidence>
<name>A0AC60R158_IXOPE</name>
<evidence type="ECO:0000313" key="2">
    <source>
        <dbReference type="Proteomes" id="UP000805193"/>
    </source>
</evidence>
<keyword evidence="2" id="KW-1185">Reference proteome</keyword>
<accession>A0AC60R158</accession>
<dbReference type="EMBL" id="JABSTQ010000238">
    <property type="protein sequence ID" value="KAG0445549.1"/>
    <property type="molecule type" value="Genomic_DNA"/>
</dbReference>
<organism evidence="1 2">
    <name type="scientific">Ixodes persulcatus</name>
    <name type="common">Taiga tick</name>
    <dbReference type="NCBI Taxonomy" id="34615"/>
    <lineage>
        <taxon>Eukaryota</taxon>
        <taxon>Metazoa</taxon>
        <taxon>Ecdysozoa</taxon>
        <taxon>Arthropoda</taxon>
        <taxon>Chelicerata</taxon>
        <taxon>Arachnida</taxon>
        <taxon>Acari</taxon>
        <taxon>Parasitiformes</taxon>
        <taxon>Ixodida</taxon>
        <taxon>Ixodoidea</taxon>
        <taxon>Ixodidae</taxon>
        <taxon>Ixodinae</taxon>
        <taxon>Ixodes</taxon>
    </lineage>
</organism>
<dbReference type="Proteomes" id="UP000805193">
    <property type="component" value="Unassembled WGS sequence"/>
</dbReference>